<protein>
    <submittedName>
        <fullName evidence="4">GCN5 family N-acetyltransferase</fullName>
    </submittedName>
</protein>
<dbReference type="Gene3D" id="3.40.630.30">
    <property type="match status" value="1"/>
</dbReference>
<keyword evidence="2" id="KW-0012">Acyltransferase</keyword>
<dbReference type="InterPro" id="IPR016181">
    <property type="entry name" value="Acyl_CoA_acyltransferase"/>
</dbReference>
<evidence type="ECO:0000313" key="4">
    <source>
        <dbReference type="EMBL" id="GEL23618.1"/>
    </source>
</evidence>
<reference evidence="4 5" key="1">
    <citation type="submission" date="2019-07" db="EMBL/GenBank/DDBJ databases">
        <title>Whole genome shotgun sequence of Pseudonocardia sulfidoxydans NBRC 16205.</title>
        <authorList>
            <person name="Hosoyama A."/>
            <person name="Uohara A."/>
            <person name="Ohji S."/>
            <person name="Ichikawa N."/>
        </authorList>
    </citation>
    <scope>NUCLEOTIDE SEQUENCE [LARGE SCALE GENOMIC DNA]</scope>
    <source>
        <strain evidence="4 5">NBRC 16205</strain>
    </source>
</reference>
<dbReference type="CDD" id="cd04301">
    <property type="entry name" value="NAT_SF"/>
    <property type="match status" value="1"/>
</dbReference>
<dbReference type="Pfam" id="PF00583">
    <property type="entry name" value="Acetyltransf_1"/>
    <property type="match status" value="1"/>
</dbReference>
<dbReference type="InterPro" id="IPR000182">
    <property type="entry name" value="GNAT_dom"/>
</dbReference>
<dbReference type="PANTHER" id="PTHR43800">
    <property type="entry name" value="PEPTIDYL-LYSINE N-ACETYLTRANSFERASE YJAB"/>
    <property type="match status" value="1"/>
</dbReference>
<dbReference type="PROSITE" id="PS51186">
    <property type="entry name" value="GNAT"/>
    <property type="match status" value="1"/>
</dbReference>
<keyword evidence="5" id="KW-1185">Reference proteome</keyword>
<evidence type="ECO:0000256" key="2">
    <source>
        <dbReference type="ARBA" id="ARBA00023315"/>
    </source>
</evidence>
<gene>
    <name evidence="4" type="ORF">PSU4_25720</name>
</gene>
<proteinExistence type="predicted"/>
<evidence type="ECO:0000256" key="1">
    <source>
        <dbReference type="ARBA" id="ARBA00022679"/>
    </source>
</evidence>
<dbReference type="Proteomes" id="UP000321685">
    <property type="component" value="Unassembled WGS sequence"/>
</dbReference>
<dbReference type="RefSeq" id="WP_246115084.1">
    <property type="nucleotide sequence ID" value="NZ_BJVJ01000021.1"/>
</dbReference>
<dbReference type="PANTHER" id="PTHR43800:SF1">
    <property type="entry name" value="PEPTIDYL-LYSINE N-ACETYLTRANSFERASE YJAB"/>
    <property type="match status" value="1"/>
</dbReference>
<accession>A0A511DKP1</accession>
<dbReference type="AlphaFoldDB" id="A0A511DKP1"/>
<comment type="caution">
    <text evidence="4">The sequence shown here is derived from an EMBL/GenBank/DDBJ whole genome shotgun (WGS) entry which is preliminary data.</text>
</comment>
<dbReference type="GO" id="GO:0016747">
    <property type="term" value="F:acyltransferase activity, transferring groups other than amino-acyl groups"/>
    <property type="evidence" value="ECO:0007669"/>
    <property type="project" value="InterPro"/>
</dbReference>
<dbReference type="EMBL" id="BJVJ01000021">
    <property type="protein sequence ID" value="GEL23618.1"/>
    <property type="molecule type" value="Genomic_DNA"/>
</dbReference>
<evidence type="ECO:0000259" key="3">
    <source>
        <dbReference type="PROSITE" id="PS51186"/>
    </source>
</evidence>
<keyword evidence="1 4" id="KW-0808">Transferase</keyword>
<dbReference type="SUPFAM" id="SSF55729">
    <property type="entry name" value="Acyl-CoA N-acyltransferases (Nat)"/>
    <property type="match status" value="1"/>
</dbReference>
<evidence type="ECO:0000313" key="5">
    <source>
        <dbReference type="Proteomes" id="UP000321685"/>
    </source>
</evidence>
<feature type="domain" description="N-acetyltransferase" evidence="3">
    <location>
        <begin position="4"/>
        <end position="156"/>
    </location>
</feature>
<name>A0A511DKP1_9PSEU</name>
<organism evidence="4 5">
    <name type="scientific">Pseudonocardia sulfidoxydans NBRC 16205</name>
    <dbReference type="NCBI Taxonomy" id="1223511"/>
    <lineage>
        <taxon>Bacteria</taxon>
        <taxon>Bacillati</taxon>
        <taxon>Actinomycetota</taxon>
        <taxon>Actinomycetes</taxon>
        <taxon>Pseudonocardiales</taxon>
        <taxon>Pseudonocardiaceae</taxon>
        <taxon>Pseudonocardia</taxon>
    </lineage>
</organism>
<sequence length="175" mass="19457">MSEHSVRPARPADVEQLIAIENAAGERFREIGMSFVADDPAPSTDEMLRFVVAGVVRVVDIDGRVAGYLQSEVVDDCAHIEQVSVDPVHIGLRVGRALLDDNSERALAAGLSAVTLTTYVDVPWNGPYYRRRGFRVLTDDEITPGLAALRAEETRRGLDRRPRCCMRLDLREVRL</sequence>